<organism evidence="8 9">
    <name type="scientific">candidate division TA06 bacterium</name>
    <dbReference type="NCBI Taxonomy" id="2250710"/>
    <lineage>
        <taxon>Bacteria</taxon>
        <taxon>Bacteria division TA06</taxon>
    </lineage>
</organism>
<feature type="region of interest" description="Domain I" evidence="6">
    <location>
        <begin position="1"/>
        <end position="64"/>
    </location>
</feature>
<dbReference type="InterPro" id="IPR036267">
    <property type="entry name" value="RuvA_C_sf"/>
</dbReference>
<gene>
    <name evidence="6 8" type="primary">ruvA</name>
    <name evidence="8" type="ORF">DRP44_00475</name>
</gene>
<comment type="caution">
    <text evidence="6">Lacks conserved residue(s) required for the propagation of feature annotation.</text>
</comment>
<dbReference type="HAMAP" id="MF_00031">
    <property type="entry name" value="DNA_HJ_migration_RuvA"/>
    <property type="match status" value="1"/>
</dbReference>
<comment type="caution">
    <text evidence="8">The sequence shown here is derived from an EMBL/GenBank/DDBJ whole genome shotgun (WGS) entry which is preliminary data.</text>
</comment>
<evidence type="ECO:0000256" key="4">
    <source>
        <dbReference type="ARBA" id="ARBA00023172"/>
    </source>
</evidence>
<dbReference type="GO" id="GO:0006310">
    <property type="term" value="P:DNA recombination"/>
    <property type="evidence" value="ECO:0007669"/>
    <property type="project" value="UniProtKB-UniRule"/>
</dbReference>
<evidence type="ECO:0000259" key="7">
    <source>
        <dbReference type="SMART" id="SM00278"/>
    </source>
</evidence>
<proteinExistence type="inferred from homology"/>
<dbReference type="InterPro" id="IPR000085">
    <property type="entry name" value="RuvA"/>
</dbReference>
<dbReference type="GO" id="GO:0016787">
    <property type="term" value="F:hydrolase activity"/>
    <property type="evidence" value="ECO:0007669"/>
    <property type="project" value="UniProtKB-KW"/>
</dbReference>
<dbReference type="Gene3D" id="1.10.150.20">
    <property type="entry name" value="5' to 3' exonuclease, C-terminal subdomain"/>
    <property type="match status" value="1"/>
</dbReference>
<dbReference type="Gene3D" id="1.10.8.10">
    <property type="entry name" value="DNA helicase RuvA subunit, C-terminal domain"/>
    <property type="match status" value="1"/>
</dbReference>
<dbReference type="InterPro" id="IPR011114">
    <property type="entry name" value="RuvA_C"/>
</dbReference>
<dbReference type="InterPro" id="IPR013849">
    <property type="entry name" value="DNA_helicase_Holl-junc_RuvA_I"/>
</dbReference>
<protein>
    <recommendedName>
        <fullName evidence="6">Holliday junction branch migration complex subunit RuvA</fullName>
    </recommendedName>
</protein>
<dbReference type="SMART" id="SM00278">
    <property type="entry name" value="HhH1"/>
    <property type="match status" value="2"/>
</dbReference>
<feature type="domain" description="Helix-hairpin-helix DNA-binding motif class 1" evidence="7">
    <location>
        <begin position="108"/>
        <end position="127"/>
    </location>
</feature>
<dbReference type="Pfam" id="PF01330">
    <property type="entry name" value="RuvA_N"/>
    <property type="match status" value="1"/>
</dbReference>
<comment type="similarity">
    <text evidence="6">Belongs to the RuvA family.</text>
</comment>
<comment type="subcellular location">
    <subcellularLocation>
        <location evidence="6">Cytoplasm</location>
    </subcellularLocation>
</comment>
<dbReference type="InterPro" id="IPR003583">
    <property type="entry name" value="Hlx-hairpin-Hlx_DNA-bd_motif"/>
</dbReference>
<dbReference type="AlphaFoldDB" id="A0A660SD39"/>
<dbReference type="NCBIfam" id="TIGR00084">
    <property type="entry name" value="ruvA"/>
    <property type="match status" value="1"/>
</dbReference>
<dbReference type="GO" id="GO:0009378">
    <property type="term" value="F:four-way junction helicase activity"/>
    <property type="evidence" value="ECO:0007669"/>
    <property type="project" value="InterPro"/>
</dbReference>
<feature type="region of interest" description="Domain III" evidence="6">
    <location>
        <begin position="142"/>
        <end position="191"/>
    </location>
</feature>
<evidence type="ECO:0000256" key="2">
    <source>
        <dbReference type="ARBA" id="ARBA00022763"/>
    </source>
</evidence>
<reference evidence="8 9" key="1">
    <citation type="submission" date="2018-06" db="EMBL/GenBank/DDBJ databases">
        <title>Extensive metabolic versatility and redundancy in microbially diverse, dynamic hydrothermal sediments.</title>
        <authorList>
            <person name="Dombrowski N."/>
            <person name="Teske A."/>
            <person name="Baker B.J."/>
        </authorList>
    </citation>
    <scope>NUCLEOTIDE SEQUENCE [LARGE SCALE GENOMIC DNA]</scope>
    <source>
        <strain evidence="8">B35_G9</strain>
    </source>
</reference>
<dbReference type="Pfam" id="PF07499">
    <property type="entry name" value="RuvA_C"/>
    <property type="match status" value="1"/>
</dbReference>
<dbReference type="Gene3D" id="2.40.50.140">
    <property type="entry name" value="Nucleic acid-binding proteins"/>
    <property type="match status" value="1"/>
</dbReference>
<dbReference type="SUPFAM" id="SSF47781">
    <property type="entry name" value="RuvA domain 2-like"/>
    <property type="match status" value="1"/>
</dbReference>
<keyword evidence="3 6" id="KW-0238">DNA-binding</keyword>
<name>A0A660SD39_UNCT6</name>
<dbReference type="GO" id="GO:0009379">
    <property type="term" value="C:Holliday junction helicase complex"/>
    <property type="evidence" value="ECO:0007669"/>
    <property type="project" value="InterPro"/>
</dbReference>
<keyword evidence="8" id="KW-0378">Hydrolase</keyword>
<evidence type="ECO:0000256" key="6">
    <source>
        <dbReference type="HAMAP-Rule" id="MF_00031"/>
    </source>
</evidence>
<evidence type="ECO:0000313" key="8">
    <source>
        <dbReference type="EMBL" id="RKX68096.1"/>
    </source>
</evidence>
<dbReference type="GO" id="GO:0005737">
    <property type="term" value="C:cytoplasm"/>
    <property type="evidence" value="ECO:0007669"/>
    <property type="project" value="UniProtKB-SubCell"/>
</dbReference>
<dbReference type="InterPro" id="IPR010994">
    <property type="entry name" value="RuvA_2-like"/>
</dbReference>
<dbReference type="GO" id="GO:0005524">
    <property type="term" value="F:ATP binding"/>
    <property type="evidence" value="ECO:0007669"/>
    <property type="project" value="InterPro"/>
</dbReference>
<dbReference type="InterPro" id="IPR012340">
    <property type="entry name" value="NA-bd_OB-fold"/>
</dbReference>
<keyword evidence="1 6" id="KW-0963">Cytoplasm</keyword>
<feature type="domain" description="Helix-hairpin-helix DNA-binding motif class 1" evidence="7">
    <location>
        <begin position="73"/>
        <end position="92"/>
    </location>
</feature>
<dbReference type="GO" id="GO:0048476">
    <property type="term" value="C:Holliday junction resolvase complex"/>
    <property type="evidence" value="ECO:0007669"/>
    <property type="project" value="UniProtKB-UniRule"/>
</dbReference>
<comment type="domain">
    <text evidence="6">Has three domains with a flexible linker between the domains II and III and assumes an 'L' shape. Domain III is highly mobile and contacts RuvB.</text>
</comment>
<evidence type="ECO:0000256" key="5">
    <source>
        <dbReference type="ARBA" id="ARBA00023204"/>
    </source>
</evidence>
<dbReference type="Proteomes" id="UP000282321">
    <property type="component" value="Unassembled WGS sequence"/>
</dbReference>
<dbReference type="SUPFAM" id="SSF46929">
    <property type="entry name" value="DNA helicase RuvA subunit, C-terminal domain"/>
    <property type="match status" value="1"/>
</dbReference>
<dbReference type="SUPFAM" id="SSF50249">
    <property type="entry name" value="Nucleic acid-binding proteins"/>
    <property type="match status" value="1"/>
</dbReference>
<comment type="function">
    <text evidence="6">The RuvA-RuvB-RuvC complex processes Holliday junction (HJ) DNA during genetic recombination and DNA repair, while the RuvA-RuvB complex plays an important role in the rescue of blocked DNA replication forks via replication fork reversal (RFR). RuvA specifically binds to HJ cruciform DNA, conferring on it an open structure. The RuvB hexamer acts as an ATP-dependent pump, pulling dsDNA into and through the RuvAB complex. HJ branch migration allows RuvC to scan DNA until it finds its consensus sequence, where it cleaves and resolves the cruciform DNA.</text>
</comment>
<evidence type="ECO:0000256" key="1">
    <source>
        <dbReference type="ARBA" id="ARBA00022490"/>
    </source>
</evidence>
<dbReference type="Pfam" id="PF14520">
    <property type="entry name" value="HHH_5"/>
    <property type="match status" value="1"/>
</dbReference>
<comment type="subunit">
    <text evidence="6">Homotetramer. Forms an RuvA(8)-RuvB(12)-Holliday junction (HJ) complex. HJ DNA is sandwiched between 2 RuvA tetramers; dsDNA enters through RuvA and exits via RuvB. An RuvB hexamer assembles on each DNA strand where it exits the tetramer. Each RuvB hexamer is contacted by two RuvA subunits (via domain III) on 2 adjacent RuvB subunits; this complex drives branch migration. In the full resolvosome a probable DNA-RuvA(4)-RuvB(12)-RuvC(2) complex forms which resolves the HJ.</text>
</comment>
<keyword evidence="4 6" id="KW-0233">DNA recombination</keyword>
<keyword evidence="5 6" id="KW-0234">DNA repair</keyword>
<dbReference type="CDD" id="cd14332">
    <property type="entry name" value="UBA_RuvA_C"/>
    <property type="match status" value="1"/>
</dbReference>
<dbReference type="GO" id="GO:0006281">
    <property type="term" value="P:DNA repair"/>
    <property type="evidence" value="ECO:0007669"/>
    <property type="project" value="UniProtKB-UniRule"/>
</dbReference>
<accession>A0A660SD39</accession>
<dbReference type="EMBL" id="QNBC01000003">
    <property type="protein sequence ID" value="RKX68096.1"/>
    <property type="molecule type" value="Genomic_DNA"/>
</dbReference>
<dbReference type="GO" id="GO:0000400">
    <property type="term" value="F:four-way junction DNA binding"/>
    <property type="evidence" value="ECO:0007669"/>
    <property type="project" value="UniProtKB-UniRule"/>
</dbReference>
<sequence>MIERISGILTDKDPLSCLIDVNGIGYRINIPVSVSSILPEINSHVSLYTVMIIRQEKIELFGFGTNEERNMFLDLISISGIGPRTALSILSGFSPKEIYDNVTKGDISSFIRIKGIGKKTGERLFVELKNKLNVDVTIPDRVNESKFNDAARALMQLGYKRNDAEKKVGKILKRDSNLTIEEIIKLALQEK</sequence>
<evidence type="ECO:0000313" key="9">
    <source>
        <dbReference type="Proteomes" id="UP000282321"/>
    </source>
</evidence>
<keyword evidence="2 6" id="KW-0227">DNA damage</keyword>
<evidence type="ECO:0000256" key="3">
    <source>
        <dbReference type="ARBA" id="ARBA00023125"/>
    </source>
</evidence>